<feature type="compositionally biased region" description="Polar residues" evidence="1">
    <location>
        <begin position="276"/>
        <end position="292"/>
    </location>
</feature>
<evidence type="ECO:0000313" key="2">
    <source>
        <dbReference type="EMBL" id="GHJ87548.1"/>
    </source>
</evidence>
<dbReference type="AlphaFoldDB" id="A0A8H3YFR5"/>
<proteinExistence type="predicted"/>
<evidence type="ECO:0000313" key="3">
    <source>
        <dbReference type="Proteomes" id="UP000620104"/>
    </source>
</evidence>
<name>A0A8H3YFR5_9TREE</name>
<sequence length="336" mass="37570">MPPYKPSPREEFGEWIIRFYKRHNDKTLDERKARLIRLNIAENHVNSLLLYDNALCMEATEGAPEEDAQAHSSALMDVWEVIAKITRESGFPLSLESISQYVEQTLPSIVGLSEDKVLLLFVEIRLHDETDPLELCDDQSKVKGFLFDIGMETYSKKMSEDEIVAMLMGIRSQPATQSLLRLAKRILPSSLSEARTLEMPSSSQAWPGNQPSPLPHSQGTFHFDYPANTSQSHSSGQTQKTSDFRFIHHPVVSQQQQRHDNSISRQTVPLSVASRPVSTQARSNEAGSTHTCRSSDTHRSTPDTAAVPRVRSPPVPTSRAESPNARTTPSIQSLLN</sequence>
<reference evidence="2" key="1">
    <citation type="submission" date="2020-07" db="EMBL/GenBank/DDBJ databases">
        <title>Draft Genome Sequence of a Deep-Sea Yeast, Naganishia (Cryptococcus) liquefaciens strain N6.</title>
        <authorList>
            <person name="Han Y.W."/>
            <person name="Kajitani R."/>
            <person name="Morimoto H."/>
            <person name="Parhat M."/>
            <person name="Tsubouchi H."/>
            <person name="Bakenova O."/>
            <person name="Ogata M."/>
            <person name="Argunhan B."/>
            <person name="Aoki R."/>
            <person name="Kajiwara S."/>
            <person name="Itoh T."/>
            <person name="Iwasaki H."/>
        </authorList>
    </citation>
    <scope>NUCLEOTIDE SEQUENCE</scope>
    <source>
        <strain evidence="2">N6</strain>
    </source>
</reference>
<evidence type="ECO:0000256" key="1">
    <source>
        <dbReference type="SAM" id="MobiDB-lite"/>
    </source>
</evidence>
<feature type="compositionally biased region" description="Polar residues" evidence="1">
    <location>
        <begin position="324"/>
        <end position="336"/>
    </location>
</feature>
<accession>A0A8H3YFR5</accession>
<organism evidence="2 3">
    <name type="scientific">Naganishia liquefaciens</name>
    <dbReference type="NCBI Taxonomy" id="104408"/>
    <lineage>
        <taxon>Eukaryota</taxon>
        <taxon>Fungi</taxon>
        <taxon>Dikarya</taxon>
        <taxon>Basidiomycota</taxon>
        <taxon>Agaricomycotina</taxon>
        <taxon>Tremellomycetes</taxon>
        <taxon>Filobasidiales</taxon>
        <taxon>Filobasidiaceae</taxon>
        <taxon>Naganishia</taxon>
    </lineage>
</organism>
<dbReference type="Proteomes" id="UP000620104">
    <property type="component" value="Unassembled WGS sequence"/>
</dbReference>
<comment type="caution">
    <text evidence="2">The sequence shown here is derived from an EMBL/GenBank/DDBJ whole genome shotgun (WGS) entry which is preliminary data.</text>
</comment>
<keyword evidence="3" id="KW-1185">Reference proteome</keyword>
<feature type="region of interest" description="Disordered" evidence="1">
    <location>
        <begin position="194"/>
        <end position="240"/>
    </location>
</feature>
<feature type="compositionally biased region" description="Polar residues" evidence="1">
    <location>
        <begin position="227"/>
        <end position="240"/>
    </location>
</feature>
<dbReference type="EMBL" id="BLZA01000023">
    <property type="protein sequence ID" value="GHJ87548.1"/>
    <property type="molecule type" value="Genomic_DNA"/>
</dbReference>
<protein>
    <submittedName>
        <fullName evidence="2">Uncharacterized protein</fullName>
    </submittedName>
</protein>
<feature type="region of interest" description="Disordered" evidence="1">
    <location>
        <begin position="252"/>
        <end position="336"/>
    </location>
</feature>
<feature type="compositionally biased region" description="Polar residues" evidence="1">
    <location>
        <begin position="194"/>
        <end position="220"/>
    </location>
</feature>
<gene>
    <name evidence="2" type="ORF">NliqN6_3950</name>
</gene>